<dbReference type="SUPFAM" id="SSF52266">
    <property type="entry name" value="SGNH hydrolase"/>
    <property type="match status" value="1"/>
</dbReference>
<evidence type="ECO:0000313" key="4">
    <source>
        <dbReference type="Proteomes" id="UP000257144"/>
    </source>
</evidence>
<keyword evidence="1" id="KW-0472">Membrane</keyword>
<proteinExistence type="predicted"/>
<reference evidence="3 4" key="1">
    <citation type="submission" date="2018-07" db="EMBL/GenBank/DDBJ databases">
        <title>Bacillus sp. YLB-04 draft genome sequence.</title>
        <authorList>
            <person name="Yu L."/>
            <person name="Tang X."/>
        </authorList>
    </citation>
    <scope>NUCLEOTIDE SEQUENCE [LARGE SCALE GENOMIC DNA]</scope>
    <source>
        <strain evidence="3 4">YLB-04</strain>
    </source>
</reference>
<dbReference type="Proteomes" id="UP000257144">
    <property type="component" value="Unassembled WGS sequence"/>
</dbReference>
<evidence type="ECO:0000256" key="1">
    <source>
        <dbReference type="SAM" id="Phobius"/>
    </source>
</evidence>
<feature type="transmembrane region" description="Helical" evidence="1">
    <location>
        <begin position="6"/>
        <end position="30"/>
    </location>
</feature>
<dbReference type="OrthoDB" id="2449793at2"/>
<dbReference type="EMBL" id="QNQT01000002">
    <property type="protein sequence ID" value="RDU37930.1"/>
    <property type="molecule type" value="Genomic_DNA"/>
</dbReference>
<dbReference type="InterPro" id="IPR013830">
    <property type="entry name" value="SGNH_hydro"/>
</dbReference>
<name>A0A3D8GTY3_9BACI</name>
<sequence length="291" mass="32751">MLGEFWVQRLILFFIFLSLAVVLGFGGNYYNKKIEAKGKESYIAYKKTLQQEELEKKKETQAKLERLNPKTNKNQSVVDFLHFNALMKERVAISVIGSSVAKGDGASSVSKAWPSLVESKIRGANEDLGKIAIKNHGESGWTTQDIVDRDIVSAVVKDYPALVLIETSLLHNHGKSFSMDVTKANLNEIASSLKEALPNARLVFFSASPSPEKLKEANARGYRYEDYIRNTEELIKQNGWEYFDMNEGIQKYLDDTGGKFKDMLNGDGVLMNDEGQRIWAEVLFGYMSLAK</sequence>
<keyword evidence="1" id="KW-1133">Transmembrane helix</keyword>
<evidence type="ECO:0000313" key="3">
    <source>
        <dbReference type="EMBL" id="RDU37930.1"/>
    </source>
</evidence>
<feature type="domain" description="SGNH hydrolase-type esterase" evidence="2">
    <location>
        <begin position="95"/>
        <end position="278"/>
    </location>
</feature>
<protein>
    <recommendedName>
        <fullName evidence="2">SGNH hydrolase-type esterase domain-containing protein</fullName>
    </recommendedName>
</protein>
<accession>A0A3D8GTY3</accession>
<dbReference type="Gene3D" id="3.40.50.1110">
    <property type="entry name" value="SGNH hydrolase"/>
    <property type="match status" value="1"/>
</dbReference>
<comment type="caution">
    <text evidence="3">The sequence shown here is derived from an EMBL/GenBank/DDBJ whole genome shotgun (WGS) entry which is preliminary data.</text>
</comment>
<dbReference type="AlphaFoldDB" id="A0A3D8GTY3"/>
<gene>
    <name evidence="3" type="ORF">DRW41_08965</name>
</gene>
<organism evidence="3 4">
    <name type="scientific">Neobacillus piezotolerans</name>
    <dbReference type="NCBI Taxonomy" id="2259171"/>
    <lineage>
        <taxon>Bacteria</taxon>
        <taxon>Bacillati</taxon>
        <taxon>Bacillota</taxon>
        <taxon>Bacilli</taxon>
        <taxon>Bacillales</taxon>
        <taxon>Bacillaceae</taxon>
        <taxon>Neobacillus</taxon>
    </lineage>
</organism>
<dbReference type="InterPro" id="IPR036514">
    <property type="entry name" value="SGNH_hydro_sf"/>
</dbReference>
<keyword evidence="1" id="KW-0812">Transmembrane</keyword>
<dbReference type="Pfam" id="PF13472">
    <property type="entry name" value="Lipase_GDSL_2"/>
    <property type="match status" value="1"/>
</dbReference>
<evidence type="ECO:0000259" key="2">
    <source>
        <dbReference type="Pfam" id="PF13472"/>
    </source>
</evidence>
<dbReference type="CDD" id="cd00229">
    <property type="entry name" value="SGNH_hydrolase"/>
    <property type="match status" value="1"/>
</dbReference>
<keyword evidence="4" id="KW-1185">Reference proteome</keyword>